<reference evidence="2" key="1">
    <citation type="submission" date="2022-10" db="EMBL/GenBank/DDBJ databases">
        <title>Determination and structural analysis of whole genome sequence of Sarocladium strictum F4-1.</title>
        <authorList>
            <person name="Hu L."/>
            <person name="Jiang Y."/>
        </authorList>
    </citation>
    <scope>NUCLEOTIDE SEQUENCE</scope>
    <source>
        <strain evidence="2">F4-1</strain>
    </source>
</reference>
<dbReference type="Gene3D" id="3.40.50.720">
    <property type="entry name" value="NAD(P)-binding Rossmann-like Domain"/>
    <property type="match status" value="1"/>
</dbReference>
<dbReference type="InterPro" id="IPR013328">
    <property type="entry name" value="6PGD_dom2"/>
</dbReference>
<dbReference type="PANTHER" id="PTHR43060:SF15">
    <property type="entry name" value="3-HYDROXYISOBUTYRATE DEHYDROGENASE-LIKE 1, MITOCHONDRIAL-RELATED"/>
    <property type="match status" value="1"/>
</dbReference>
<dbReference type="GO" id="GO:0050661">
    <property type="term" value="F:NADP binding"/>
    <property type="evidence" value="ECO:0007669"/>
    <property type="project" value="InterPro"/>
</dbReference>
<keyword evidence="3" id="KW-1185">Reference proteome</keyword>
<accession>A0AA39GGN6</accession>
<protein>
    <recommendedName>
        <fullName evidence="1">6-phosphogluconate dehydrogenase NADP-binding domain-containing protein</fullName>
    </recommendedName>
</protein>
<dbReference type="AlphaFoldDB" id="A0AA39GGN6"/>
<feature type="domain" description="6-phosphogluconate dehydrogenase NADP-binding" evidence="1">
    <location>
        <begin position="17"/>
        <end position="68"/>
    </location>
</feature>
<gene>
    <name evidence="2" type="ORF">NLU13_5139</name>
</gene>
<evidence type="ECO:0000259" key="1">
    <source>
        <dbReference type="Pfam" id="PF03446"/>
    </source>
</evidence>
<proteinExistence type="predicted"/>
<organism evidence="2 3">
    <name type="scientific">Sarocladium strictum</name>
    <name type="common">Black bundle disease fungus</name>
    <name type="synonym">Acremonium strictum</name>
    <dbReference type="NCBI Taxonomy" id="5046"/>
    <lineage>
        <taxon>Eukaryota</taxon>
        <taxon>Fungi</taxon>
        <taxon>Dikarya</taxon>
        <taxon>Ascomycota</taxon>
        <taxon>Pezizomycotina</taxon>
        <taxon>Sordariomycetes</taxon>
        <taxon>Hypocreomycetidae</taxon>
        <taxon>Hypocreales</taxon>
        <taxon>Sarocladiaceae</taxon>
        <taxon>Sarocladium</taxon>
    </lineage>
</organism>
<comment type="caution">
    <text evidence="2">The sequence shown here is derived from an EMBL/GenBank/DDBJ whole genome shotgun (WGS) entry which is preliminary data.</text>
</comment>
<dbReference type="InterPro" id="IPR008927">
    <property type="entry name" value="6-PGluconate_DH-like_C_sf"/>
</dbReference>
<sequence>MSASSAVEIEETLLRLNNNISYLEAPVSGGPAKAEKGQLLVILGGDRDVADQKLPILQQMCDTIYYAGKIGNASKMKALHQISAAINHVSVFEVACLGLRCGINSQVTEIKRSGIGLTSKVLYDVLASQAYNQYLVDRLPKFLDQDLSPDARLSIWVKDLKIAREQLSGTGLSTSVLDTLLFLFEQAGQKGDMLDSDICVARFWQAM</sequence>
<dbReference type="InterPro" id="IPR036291">
    <property type="entry name" value="NAD(P)-bd_dom_sf"/>
</dbReference>
<dbReference type="EMBL" id="JAPDFR010000004">
    <property type="protein sequence ID" value="KAK0386826.1"/>
    <property type="molecule type" value="Genomic_DNA"/>
</dbReference>
<evidence type="ECO:0000313" key="3">
    <source>
        <dbReference type="Proteomes" id="UP001175261"/>
    </source>
</evidence>
<evidence type="ECO:0000313" key="2">
    <source>
        <dbReference type="EMBL" id="KAK0386826.1"/>
    </source>
</evidence>
<dbReference type="InterPro" id="IPR006115">
    <property type="entry name" value="6PGDH_NADP-bd"/>
</dbReference>
<name>A0AA39GGN6_SARSR</name>
<dbReference type="SUPFAM" id="SSF48179">
    <property type="entry name" value="6-phosphogluconate dehydrogenase C-terminal domain-like"/>
    <property type="match status" value="1"/>
</dbReference>
<dbReference type="Gene3D" id="1.10.1040.10">
    <property type="entry name" value="N-(1-d-carboxylethyl)-l-norvaline Dehydrogenase, domain 2"/>
    <property type="match status" value="1"/>
</dbReference>
<dbReference type="PANTHER" id="PTHR43060">
    <property type="entry name" value="3-HYDROXYISOBUTYRATE DEHYDROGENASE-LIKE 1, MITOCHONDRIAL-RELATED"/>
    <property type="match status" value="1"/>
</dbReference>
<dbReference type="SUPFAM" id="SSF51735">
    <property type="entry name" value="NAD(P)-binding Rossmann-fold domains"/>
    <property type="match status" value="1"/>
</dbReference>
<dbReference type="Proteomes" id="UP001175261">
    <property type="component" value="Unassembled WGS sequence"/>
</dbReference>
<dbReference type="Pfam" id="PF03446">
    <property type="entry name" value="NAD_binding_2"/>
    <property type="match status" value="1"/>
</dbReference>